<sequence>MQKTIERIRKFRNDRDWSQFHTPANLSKAISIEAGELLEEFLWDEENYNKEHVCEELADVLVYCVHTADCLGVDIDEIINSKMDKNEKKYPVEKAKGNSKKYTIKTKVKHI</sequence>
<evidence type="ECO:0000313" key="2">
    <source>
        <dbReference type="Proteomes" id="UP001189143"/>
    </source>
</evidence>
<dbReference type="Gene3D" id="1.10.287.1080">
    <property type="entry name" value="MazG-like"/>
    <property type="match status" value="1"/>
</dbReference>
<dbReference type="SUPFAM" id="SSF101386">
    <property type="entry name" value="all-alpha NTP pyrophosphatases"/>
    <property type="match status" value="1"/>
</dbReference>
<dbReference type="InterPro" id="IPR025984">
    <property type="entry name" value="DCTPP"/>
</dbReference>
<dbReference type="PANTHER" id="PTHR46523">
    <property type="entry name" value="DCTP PYROPHOSPHATASE 1"/>
    <property type="match status" value="1"/>
</dbReference>
<dbReference type="Proteomes" id="UP001189143">
    <property type="component" value="Unassembled WGS sequence"/>
</dbReference>
<accession>A0AAD2DHM4</accession>
<dbReference type="RefSeq" id="WP_317049898.1">
    <property type="nucleotide sequence ID" value="NZ_CAMRXC010000295.1"/>
</dbReference>
<name>A0AAD2DHM4_9CLOT</name>
<proteinExistence type="predicted"/>
<protein>
    <submittedName>
        <fullName evidence="1">Pyrophosphohydrolase</fullName>
    </submittedName>
</protein>
<dbReference type="GO" id="GO:0047429">
    <property type="term" value="F:nucleoside triphosphate diphosphatase activity"/>
    <property type="evidence" value="ECO:0007669"/>
    <property type="project" value="InterPro"/>
</dbReference>
<dbReference type="AlphaFoldDB" id="A0AAD2DHM4"/>
<gene>
    <name evidence="1" type="ORF">CNEO2_60081</name>
</gene>
<dbReference type="EMBL" id="CAMTCP010000270">
    <property type="protein sequence ID" value="CAI3674097.1"/>
    <property type="molecule type" value="Genomic_DNA"/>
</dbReference>
<comment type="caution">
    <text evidence="1">The sequence shown here is derived from an EMBL/GenBank/DDBJ whole genome shotgun (WGS) entry which is preliminary data.</text>
</comment>
<organism evidence="1 2">
    <name type="scientific">Clostridium neonatale</name>
    <dbReference type="NCBI Taxonomy" id="137838"/>
    <lineage>
        <taxon>Bacteria</taxon>
        <taxon>Bacillati</taxon>
        <taxon>Bacillota</taxon>
        <taxon>Clostridia</taxon>
        <taxon>Eubacteriales</taxon>
        <taxon>Clostridiaceae</taxon>
        <taxon>Clostridium</taxon>
    </lineage>
</organism>
<reference evidence="1" key="1">
    <citation type="submission" date="2022-10" db="EMBL/GenBank/DDBJ databases">
        <authorList>
            <person name="Aires J."/>
            <person name="Mesa V."/>
        </authorList>
    </citation>
    <scope>NUCLEOTIDE SEQUENCE</scope>
    <source>
        <strain evidence="1">Clostridium neonatale JD116</strain>
    </source>
</reference>
<dbReference type="GO" id="GO:0009143">
    <property type="term" value="P:nucleoside triphosphate catabolic process"/>
    <property type="evidence" value="ECO:0007669"/>
    <property type="project" value="InterPro"/>
</dbReference>
<dbReference type="PIRSF" id="PIRSF029826">
    <property type="entry name" value="UCP029826_pph"/>
    <property type="match status" value="1"/>
</dbReference>
<dbReference type="InterPro" id="IPR052555">
    <property type="entry name" value="dCTP_Pyrophosphatase"/>
</dbReference>
<evidence type="ECO:0000313" key="1">
    <source>
        <dbReference type="EMBL" id="CAI3674097.1"/>
    </source>
</evidence>
<dbReference type="CDD" id="cd11537">
    <property type="entry name" value="NTP-PPase_RS21-C6_like"/>
    <property type="match status" value="1"/>
</dbReference>
<dbReference type="Pfam" id="PF12643">
    <property type="entry name" value="MazG-like"/>
    <property type="match status" value="1"/>
</dbReference>
<dbReference type="PANTHER" id="PTHR46523:SF1">
    <property type="entry name" value="DCTP PYROPHOSPHATASE 1"/>
    <property type="match status" value="1"/>
</dbReference>